<evidence type="ECO:0000313" key="4">
    <source>
        <dbReference type="Proteomes" id="UP000770717"/>
    </source>
</evidence>
<feature type="compositionally biased region" description="Polar residues" evidence="2">
    <location>
        <begin position="419"/>
        <end position="431"/>
    </location>
</feature>
<feature type="coiled-coil region" evidence="1">
    <location>
        <begin position="289"/>
        <end position="372"/>
    </location>
</feature>
<keyword evidence="4" id="KW-1185">Reference proteome</keyword>
<comment type="caution">
    <text evidence="3">The sequence shown here is derived from an EMBL/GenBank/DDBJ whole genome shotgun (WGS) entry which is preliminary data.</text>
</comment>
<name>A0A8J6ECK4_ELECQ</name>
<proteinExistence type="predicted"/>
<feature type="region of interest" description="Disordered" evidence="2">
    <location>
        <begin position="419"/>
        <end position="462"/>
    </location>
</feature>
<evidence type="ECO:0000256" key="1">
    <source>
        <dbReference type="SAM" id="Coils"/>
    </source>
</evidence>
<feature type="coiled-coil region" evidence="1">
    <location>
        <begin position="565"/>
        <end position="933"/>
    </location>
</feature>
<sequence>MIAQTLSDHLALRTGNAEDKRGRLSSASSCSLLKRLPVIQPSAPSRNENDALKMQVGSLQAQLTDAVDNLVHPEHIAARVSELKRKLQAGVGEVRCSGPSDVLGQNLADLQQQINQILSKSGEEKSEAQARQRKLQEEIAALQERARQAPEDYKRACNKAAEARIQLEKRQNEAKVRQLEKEVRQLSEKLKTMEEIQGLADQQLLEAEEERERLLSELHDLEAERKIEGSHAQKELSGLDDELKELKRAVAMSDKMAASELTSTKDQLRSLHGTVLQINRERAEEMQEVENYCSQATQAARDLVKAEAEIELLQELLHDKEKQLQDELQSTESGIAASNSQQMEIDRLNHTLQKQRAEIERLRHLLEHARADNAGEIENLLDEIKSLRHALGHQSDYITGLAKPFRRKGYWYYLPPSSNTSGRDSLSTKDSGVSLHYPVTSSPAKRPSCHHQHGKKEAAGPTATGQWVYSPFRPVCARCHGNRDDEVDSEPDSVIYTVFPDGTPVPQGTAIHGPPPPSEGKPLAPGTVIYGPPPIGTHVVYGPPPPQFTIPVIPAGVLHCNVSAHHDLENELNRLSDIIDHLKSQRQKEKCLKVTLKEDITVLEHQREVLRREVEELRDSAIKRKRKNFVDGHVESLVTELELERSLQHHDNIEDEIDCMEKTLLKRRVELREADRLLAEAEGELKDTQNKTMDLLEKYDAAKKHLCQTESDAEELERRAQETAVNLVKADQQLRVLQANAQDLEQHRAAQESILQGINSVVSTKDAEFQSLNHKMEAMSESFQKLQEEIQGAERKEDERLQTLREAEDLVVAKRSALERLHSQIAAQQEEATELDRILGQKKQELHLLQSHIDQKKVDLKDVLRDGELDLAEKRREIREVKSTLEDLSIQKGELSAQMNEKRSQLSALRQEVLEEEENLQKTASQIHKQKSELKHVLEMQQLENKELRGVRLQHDQKISDLEKTQELLLQGKLELENLQRTLQRVHGEEDRQRQLLEKDHQEIELLMTQMRPLQEKVDALSSQKENLEESNQELERRLSQSKKALSDTEKQNKMATEALERLEGDVRTLKNELSQLNKQKQTVRQETSAAQHMLEGETDLKSITRQRDDMLQEKAALQEDIGDAAGRHKLLQEAERRTDERLRQLQRSVEEKEREVAQQDLRLKQITQDITGREEQLRVAAAQLENDRQNYERELSEQRNTLEMIAESVRAQEERAMRLAQEERWCSALEESLDTARLRLSEREMQLQDKAKEVAALQMELETNRGDLRRLQEEATSERKTDERRILTLKETITKQRMQQEEAAEELKRENGSLRKQLLMVKQAAYDNHERAKRLLKELKQLQVEHSMLQKQLKSQEELDTRQQEVNEAVRELKAQDEQWRGEALREKLQQQEDRLRVNLHQRMSKQADVLSRGRRQTEGSLQGLRRQLDALDNLVSNISADSPLHSKSSRLLHSPSREVHGPLLIQSLKPRSSTSPAPELSALPPLRASLQ</sequence>
<gene>
    <name evidence="3" type="ORF">GDO78_018685</name>
</gene>
<feature type="coiled-coil region" evidence="1">
    <location>
        <begin position="107"/>
        <end position="249"/>
    </location>
</feature>
<accession>A0A8J6ECK4</accession>
<evidence type="ECO:0000313" key="3">
    <source>
        <dbReference type="EMBL" id="KAG9465206.1"/>
    </source>
</evidence>
<dbReference type="EMBL" id="WNTK01003304">
    <property type="protein sequence ID" value="KAG9465204.1"/>
    <property type="molecule type" value="Genomic_DNA"/>
</dbReference>
<organism evidence="3 4">
    <name type="scientific">Eleutherodactylus coqui</name>
    <name type="common">Puerto Rican coqui</name>
    <dbReference type="NCBI Taxonomy" id="57060"/>
    <lineage>
        <taxon>Eukaryota</taxon>
        <taxon>Metazoa</taxon>
        <taxon>Chordata</taxon>
        <taxon>Craniata</taxon>
        <taxon>Vertebrata</taxon>
        <taxon>Euteleostomi</taxon>
        <taxon>Amphibia</taxon>
        <taxon>Batrachia</taxon>
        <taxon>Anura</taxon>
        <taxon>Neobatrachia</taxon>
        <taxon>Hyloidea</taxon>
        <taxon>Eleutherodactylidae</taxon>
        <taxon>Eleutherodactylinae</taxon>
        <taxon>Eleutherodactylus</taxon>
        <taxon>Eleutherodactylus</taxon>
    </lineage>
</organism>
<dbReference type="PANTHER" id="PTHR23159:SF31">
    <property type="entry name" value="CENTROSOME-ASSOCIATED PROTEIN CEP250 ISOFORM X1"/>
    <property type="match status" value="1"/>
</dbReference>
<feature type="compositionally biased region" description="Low complexity" evidence="2">
    <location>
        <begin position="1474"/>
        <end position="1493"/>
    </location>
</feature>
<feature type="compositionally biased region" description="Polar residues" evidence="2">
    <location>
        <begin position="1442"/>
        <end position="1453"/>
    </location>
</feature>
<dbReference type="Proteomes" id="UP000770717">
    <property type="component" value="Unassembled WGS sequence"/>
</dbReference>
<evidence type="ECO:0008006" key="5">
    <source>
        <dbReference type="Google" id="ProtNLM"/>
    </source>
</evidence>
<feature type="region of interest" description="Disordered" evidence="2">
    <location>
        <begin position="1442"/>
        <end position="1493"/>
    </location>
</feature>
<reference evidence="3" key="1">
    <citation type="thesis" date="2020" institute="ProQuest LLC" country="789 East Eisenhower Parkway, Ann Arbor, MI, USA">
        <title>Comparative Genomics and Chromosome Evolution.</title>
        <authorList>
            <person name="Mudd A.B."/>
        </authorList>
    </citation>
    <scope>NUCLEOTIDE SEQUENCE</scope>
    <source>
        <strain evidence="3">HN-11 Male</strain>
        <tissue evidence="3">Kidney and liver</tissue>
    </source>
</reference>
<dbReference type="OrthoDB" id="9901643at2759"/>
<dbReference type="PANTHER" id="PTHR23159">
    <property type="entry name" value="CENTROSOMAL PROTEIN 2"/>
    <property type="match status" value="1"/>
</dbReference>
<keyword evidence="1" id="KW-0175">Coiled coil</keyword>
<dbReference type="EMBL" id="WNTK01003304">
    <property type="protein sequence ID" value="KAG9465206.1"/>
    <property type="molecule type" value="Genomic_DNA"/>
</dbReference>
<protein>
    <recommendedName>
        <fullName evidence="5">Centriolin</fullName>
    </recommendedName>
</protein>
<evidence type="ECO:0000256" key="2">
    <source>
        <dbReference type="SAM" id="MobiDB-lite"/>
    </source>
</evidence>